<name>A0A0B5K8P9_PSEDL</name>
<dbReference type="KEGG" id="ppj:RK21_00438"/>
<dbReference type="Proteomes" id="UP000218102">
    <property type="component" value="Unassembled WGS sequence"/>
</dbReference>
<organism evidence="1 2">
    <name type="scientific">Pseudomonas plecoglossicida</name>
    <dbReference type="NCBI Taxonomy" id="70775"/>
    <lineage>
        <taxon>Bacteria</taxon>
        <taxon>Pseudomonadati</taxon>
        <taxon>Pseudomonadota</taxon>
        <taxon>Gammaproteobacteria</taxon>
        <taxon>Pseudomonadales</taxon>
        <taxon>Pseudomonadaceae</taxon>
        <taxon>Pseudomonas</taxon>
    </lineage>
</organism>
<reference evidence="1 2" key="1">
    <citation type="submission" date="2017-09" db="EMBL/GenBank/DDBJ databases">
        <authorList>
            <person name="Ehlers B."/>
            <person name="Leendertz F.H."/>
        </authorList>
    </citation>
    <scope>NUCLEOTIDE SEQUENCE [LARGE SCALE GENOMIC DNA]</scope>
    <source>
        <strain evidence="1 2">DJ-1</strain>
    </source>
</reference>
<comment type="caution">
    <text evidence="1">The sequence shown here is derived from an EMBL/GenBank/DDBJ whole genome shotgun (WGS) entry which is preliminary data.</text>
</comment>
<sequence length="71" mass="7728">MWERASPRSRRRGVWHRLRRCSRLKPLPQVQREPEANAVPVGAGKPAKQAVRCMAPAAPVFAATAAPTGTA</sequence>
<evidence type="ECO:0000313" key="1">
    <source>
        <dbReference type="EMBL" id="PBJ93177.1"/>
    </source>
</evidence>
<dbReference type="EMBL" id="NTME01000032">
    <property type="protein sequence ID" value="PBJ93177.1"/>
    <property type="molecule type" value="Genomic_DNA"/>
</dbReference>
<gene>
    <name evidence="1" type="ORF">CMV24_22870</name>
</gene>
<dbReference type="AlphaFoldDB" id="A0A0B5K8P9"/>
<proteinExistence type="predicted"/>
<evidence type="ECO:0000313" key="2">
    <source>
        <dbReference type="Proteomes" id="UP000218102"/>
    </source>
</evidence>
<accession>A0A0B5K8P9</accession>
<protein>
    <submittedName>
        <fullName evidence="1">Uncharacterized protein</fullName>
    </submittedName>
</protein>